<dbReference type="OrthoDB" id="154912at2"/>
<evidence type="ECO:0000256" key="1">
    <source>
        <dbReference type="SAM" id="Phobius"/>
    </source>
</evidence>
<dbReference type="Pfam" id="PF19700">
    <property type="entry name" value="DUF6198"/>
    <property type="match status" value="1"/>
</dbReference>
<dbReference type="EMBL" id="QWKP01000059">
    <property type="protein sequence ID" value="RHA44506.1"/>
    <property type="molecule type" value="Genomic_DNA"/>
</dbReference>
<reference evidence="2 3" key="1">
    <citation type="submission" date="2018-08" db="EMBL/GenBank/DDBJ databases">
        <title>Cellulomonas rhizosphaerae sp. nov., a novel actinomycete isolated from soil.</title>
        <authorList>
            <person name="Tian Y."/>
        </authorList>
    </citation>
    <scope>NUCLEOTIDE SEQUENCE [LARGE SCALE GENOMIC DNA]</scope>
    <source>
        <strain evidence="2 3">NEAU-TCZ24</strain>
    </source>
</reference>
<dbReference type="AlphaFoldDB" id="A0A413RR65"/>
<name>A0A413RR65_9CELL</name>
<keyword evidence="3" id="KW-1185">Reference proteome</keyword>
<evidence type="ECO:0008006" key="4">
    <source>
        <dbReference type="Google" id="ProtNLM"/>
    </source>
</evidence>
<evidence type="ECO:0000313" key="3">
    <source>
        <dbReference type="Proteomes" id="UP000283374"/>
    </source>
</evidence>
<keyword evidence="1" id="KW-0472">Membrane</keyword>
<feature type="transmembrane region" description="Helical" evidence="1">
    <location>
        <begin position="85"/>
        <end position="104"/>
    </location>
</feature>
<feature type="transmembrane region" description="Helical" evidence="1">
    <location>
        <begin position="21"/>
        <end position="40"/>
    </location>
</feature>
<feature type="transmembrane region" description="Helical" evidence="1">
    <location>
        <begin position="116"/>
        <end position="136"/>
    </location>
</feature>
<dbReference type="Proteomes" id="UP000283374">
    <property type="component" value="Unassembled WGS sequence"/>
</dbReference>
<organism evidence="2 3">
    <name type="scientific">Cellulomonas rhizosphaerae</name>
    <dbReference type="NCBI Taxonomy" id="2293719"/>
    <lineage>
        <taxon>Bacteria</taxon>
        <taxon>Bacillati</taxon>
        <taxon>Actinomycetota</taxon>
        <taxon>Actinomycetes</taxon>
        <taxon>Micrococcales</taxon>
        <taxon>Cellulomonadaceae</taxon>
        <taxon>Cellulomonas</taxon>
    </lineage>
</organism>
<dbReference type="PANTHER" id="PTHR40078:SF1">
    <property type="entry name" value="INTEGRAL MEMBRANE PROTEIN"/>
    <property type="match status" value="1"/>
</dbReference>
<keyword evidence="1" id="KW-1133">Transmembrane helix</keyword>
<dbReference type="PANTHER" id="PTHR40078">
    <property type="entry name" value="INTEGRAL MEMBRANE PROTEIN-RELATED"/>
    <property type="match status" value="1"/>
</dbReference>
<gene>
    <name evidence="2" type="ORF">D1825_00880</name>
</gene>
<dbReference type="InterPro" id="IPR038750">
    <property type="entry name" value="YczE/YyaS-like"/>
</dbReference>
<dbReference type="RefSeq" id="WP_118765640.1">
    <property type="nucleotide sequence ID" value="NZ_QWKP01000059.1"/>
</dbReference>
<sequence length="219" mass="22557">MQSPVASFRIPAPVGRRSVQLLVGLVLYAASMGLLVHSGLGNMPWDVLTQGISRHTGASFGTITVAISVLVLLCWIPLRQRPGVGTVANVLVIGVLVDPFLAALDQLPDPLPMAARVALAVSGIVLNALATGLYVGAQLGPGPRDGLMTGLVGRTGWPVAPVRTSIEVVVVAAGWALGGTVGFATLAYALLVGPLVHVFLPRLTVRSRQSEPVALVAAT</sequence>
<keyword evidence="1" id="KW-0812">Transmembrane</keyword>
<proteinExistence type="predicted"/>
<accession>A0A413RR65</accession>
<feature type="transmembrane region" description="Helical" evidence="1">
    <location>
        <begin position="60"/>
        <end position="78"/>
    </location>
</feature>
<evidence type="ECO:0000313" key="2">
    <source>
        <dbReference type="EMBL" id="RHA44506.1"/>
    </source>
</evidence>
<protein>
    <recommendedName>
        <fullName evidence="4">YitT family protein</fullName>
    </recommendedName>
</protein>
<comment type="caution">
    <text evidence="2">The sequence shown here is derived from an EMBL/GenBank/DDBJ whole genome shotgun (WGS) entry which is preliminary data.</text>
</comment>